<organism evidence="4 5">
    <name type="scientific">Sesamum alatum</name>
    <dbReference type="NCBI Taxonomy" id="300844"/>
    <lineage>
        <taxon>Eukaryota</taxon>
        <taxon>Viridiplantae</taxon>
        <taxon>Streptophyta</taxon>
        <taxon>Embryophyta</taxon>
        <taxon>Tracheophyta</taxon>
        <taxon>Spermatophyta</taxon>
        <taxon>Magnoliopsida</taxon>
        <taxon>eudicotyledons</taxon>
        <taxon>Gunneridae</taxon>
        <taxon>Pentapetalae</taxon>
        <taxon>asterids</taxon>
        <taxon>lamiids</taxon>
        <taxon>Lamiales</taxon>
        <taxon>Pedaliaceae</taxon>
        <taxon>Sesamum</taxon>
    </lineage>
</organism>
<feature type="domain" description="Zinc knuckle CX2CX4HX4C" evidence="3">
    <location>
        <begin position="175"/>
        <end position="211"/>
    </location>
</feature>
<feature type="domain" description="DUF4283" evidence="2">
    <location>
        <begin position="35"/>
        <end position="108"/>
    </location>
</feature>
<proteinExistence type="predicted"/>
<dbReference type="PANTHER" id="PTHR31286:SF153">
    <property type="entry name" value="DUF4283 DOMAIN PROTEIN"/>
    <property type="match status" value="1"/>
</dbReference>
<dbReference type="InterPro" id="IPR040256">
    <property type="entry name" value="At4g02000-like"/>
</dbReference>
<dbReference type="PANTHER" id="PTHR31286">
    <property type="entry name" value="GLYCINE-RICH CELL WALL STRUCTURAL PROTEIN 1.8-LIKE"/>
    <property type="match status" value="1"/>
</dbReference>
<reference evidence="4" key="1">
    <citation type="submission" date="2020-06" db="EMBL/GenBank/DDBJ databases">
        <authorList>
            <person name="Li T."/>
            <person name="Hu X."/>
            <person name="Zhang T."/>
            <person name="Song X."/>
            <person name="Zhang H."/>
            <person name="Dai N."/>
            <person name="Sheng W."/>
            <person name="Hou X."/>
            <person name="Wei L."/>
        </authorList>
    </citation>
    <scope>NUCLEOTIDE SEQUENCE</scope>
    <source>
        <strain evidence="4">3651</strain>
        <tissue evidence="4">Leaf</tissue>
    </source>
</reference>
<dbReference type="EMBL" id="JACGWO010000010">
    <property type="protein sequence ID" value="KAK4416898.1"/>
    <property type="molecule type" value="Genomic_DNA"/>
</dbReference>
<sequence>MDGILGQLKRGLNLTGDEDAGMAMSDEIWQQDSGQYQLCLVGRVLTSRAYNCEGMCQSVKGMLNAVKGLEIKQLPGGHFLLPFSHIIDKNRALVGCPWSFEHNLLILNSIGIDVNPMLVDLGWCEFHVQVHDLPLSQMNLEVATLIGNQIGQFRELELDEHGHPGRAFLKIRVALDVSLPLKRALRLRPLSGEDLVVTFMYERLPNFCYLCEFGYGPLPPGCPTSEQKRLGQALLRRHDSARGRGIGVVRTSLALSTLTLDKVISLHIGEDWIPRLDTGGRILMWGSSQRRALKQTYRLGVYNSGDGTRACSPLSMLSGGSDELGFSPHSLRCPNRAMKGRSTPSRETGKSYYQPYSPEKRAGAYSSNGGSWCDPSYEAPMVT</sequence>
<comment type="caution">
    <text evidence="4">The sequence shown here is derived from an EMBL/GenBank/DDBJ whole genome shotgun (WGS) entry which is preliminary data.</text>
</comment>
<protein>
    <recommendedName>
        <fullName evidence="6">DUF4283 domain-containing protein</fullName>
    </recommendedName>
</protein>
<accession>A0AAE2CC98</accession>
<evidence type="ECO:0000259" key="2">
    <source>
        <dbReference type="Pfam" id="PF14111"/>
    </source>
</evidence>
<dbReference type="Pfam" id="PF14111">
    <property type="entry name" value="DUF4283"/>
    <property type="match status" value="1"/>
</dbReference>
<name>A0AAE2CC98_9LAMI</name>
<dbReference type="InterPro" id="IPR025558">
    <property type="entry name" value="DUF4283"/>
</dbReference>
<evidence type="ECO:0000313" key="4">
    <source>
        <dbReference type="EMBL" id="KAK4416898.1"/>
    </source>
</evidence>
<feature type="region of interest" description="Disordered" evidence="1">
    <location>
        <begin position="328"/>
        <end position="370"/>
    </location>
</feature>
<keyword evidence="5" id="KW-1185">Reference proteome</keyword>
<evidence type="ECO:0000259" key="3">
    <source>
        <dbReference type="Pfam" id="PF14392"/>
    </source>
</evidence>
<dbReference type="Pfam" id="PF14392">
    <property type="entry name" value="zf-CCHC_4"/>
    <property type="match status" value="1"/>
</dbReference>
<reference evidence="4" key="2">
    <citation type="journal article" date="2024" name="Plant">
        <title>Genomic evolution and insights into agronomic trait innovations of Sesamum species.</title>
        <authorList>
            <person name="Miao H."/>
            <person name="Wang L."/>
            <person name="Qu L."/>
            <person name="Liu H."/>
            <person name="Sun Y."/>
            <person name="Le M."/>
            <person name="Wang Q."/>
            <person name="Wei S."/>
            <person name="Zheng Y."/>
            <person name="Lin W."/>
            <person name="Duan Y."/>
            <person name="Cao H."/>
            <person name="Xiong S."/>
            <person name="Wang X."/>
            <person name="Wei L."/>
            <person name="Li C."/>
            <person name="Ma Q."/>
            <person name="Ju M."/>
            <person name="Zhao R."/>
            <person name="Li G."/>
            <person name="Mu C."/>
            <person name="Tian Q."/>
            <person name="Mei H."/>
            <person name="Zhang T."/>
            <person name="Gao T."/>
            <person name="Zhang H."/>
        </authorList>
    </citation>
    <scope>NUCLEOTIDE SEQUENCE</scope>
    <source>
        <strain evidence="4">3651</strain>
    </source>
</reference>
<dbReference type="InterPro" id="IPR025836">
    <property type="entry name" value="Zn_knuckle_CX2CX4HX4C"/>
</dbReference>
<evidence type="ECO:0000313" key="5">
    <source>
        <dbReference type="Proteomes" id="UP001293254"/>
    </source>
</evidence>
<dbReference type="Proteomes" id="UP001293254">
    <property type="component" value="Unassembled WGS sequence"/>
</dbReference>
<gene>
    <name evidence="4" type="ORF">Salat_2515300</name>
</gene>
<evidence type="ECO:0000256" key="1">
    <source>
        <dbReference type="SAM" id="MobiDB-lite"/>
    </source>
</evidence>
<dbReference type="AlphaFoldDB" id="A0AAE2CC98"/>
<evidence type="ECO:0008006" key="6">
    <source>
        <dbReference type="Google" id="ProtNLM"/>
    </source>
</evidence>